<dbReference type="RefSeq" id="WP_103893078.1">
    <property type="nucleotide sequence ID" value="NZ_CP027768.1"/>
</dbReference>
<dbReference type="Pfam" id="PF13102">
    <property type="entry name" value="Phage_int_SAM_5"/>
    <property type="match status" value="1"/>
</dbReference>
<keyword evidence="3" id="KW-0233">DNA recombination</keyword>
<keyword evidence="2 4" id="KW-0238">DNA-binding</keyword>
<dbReference type="PROSITE" id="PS51900">
    <property type="entry name" value="CB"/>
    <property type="match status" value="1"/>
</dbReference>
<dbReference type="SUPFAM" id="SSF56349">
    <property type="entry name" value="DNA breaking-rejoining enzymes"/>
    <property type="match status" value="1"/>
</dbReference>
<dbReference type="GO" id="GO:0003677">
    <property type="term" value="F:DNA binding"/>
    <property type="evidence" value="ECO:0007669"/>
    <property type="project" value="UniProtKB-UniRule"/>
</dbReference>
<dbReference type="GO" id="GO:0015074">
    <property type="term" value="P:DNA integration"/>
    <property type="evidence" value="ECO:0007669"/>
    <property type="project" value="InterPro"/>
</dbReference>
<accession>A0A3G5FKQ8</accession>
<evidence type="ECO:0000256" key="3">
    <source>
        <dbReference type="ARBA" id="ARBA00023172"/>
    </source>
</evidence>
<sequence length="383" mass="44831">MAEPKKVKNGYKMRIRIKNPITKKWIEKQRTFKTKKECRDWEANERASVQQGIDPNKTKLLDFFDLWFETFKKNKVGEERKKKILTTRRYLLEFFGENYFINDLNKITYQKFINFLSNKTVRNNPSGKQLSKETVKDYHKVCKSVFIEAVDNGILRFNPARKSVINGRDTSGERKKELSMDEWKKLLESVSEATNSSSKFATLTMMFIGARFEEINGLLETDVDLKNNQISINKAFDYKRKKDFKNTKNFESKRTVDTPAVLSAILKDYLAEKNYKKKIVSLNHRQYLFPNDLGEPITNAAINKFITKRCKAAEIERVTSHAFRHTRTDMLVLAGADMIYTQKQLGHKNASTTLEYYSSLSEDIQQKNRTIQDDFINNIVQKK</sequence>
<dbReference type="InterPro" id="IPR044068">
    <property type="entry name" value="CB"/>
</dbReference>
<evidence type="ECO:0000259" key="6">
    <source>
        <dbReference type="PROSITE" id="PS51900"/>
    </source>
</evidence>
<dbReference type="InterPro" id="IPR050090">
    <property type="entry name" value="Tyrosine_recombinase_XerCD"/>
</dbReference>
<dbReference type="CDD" id="cd01189">
    <property type="entry name" value="INT_ICEBs1_C_like"/>
    <property type="match status" value="1"/>
</dbReference>
<dbReference type="InterPro" id="IPR025269">
    <property type="entry name" value="SAM-like_dom"/>
</dbReference>
<protein>
    <submittedName>
        <fullName evidence="7">Site-specific integrase</fullName>
    </submittedName>
</protein>
<evidence type="ECO:0000256" key="1">
    <source>
        <dbReference type="ARBA" id="ARBA00008857"/>
    </source>
</evidence>
<feature type="domain" description="Tyr recombinase" evidence="5">
    <location>
        <begin position="173"/>
        <end position="370"/>
    </location>
</feature>
<dbReference type="Pfam" id="PF00589">
    <property type="entry name" value="Phage_integrase"/>
    <property type="match status" value="1"/>
</dbReference>
<dbReference type="Gene3D" id="1.10.443.10">
    <property type="entry name" value="Intergrase catalytic core"/>
    <property type="match status" value="1"/>
</dbReference>
<dbReference type="InterPro" id="IPR002104">
    <property type="entry name" value="Integrase_catalytic"/>
</dbReference>
<evidence type="ECO:0000256" key="2">
    <source>
        <dbReference type="ARBA" id="ARBA00023125"/>
    </source>
</evidence>
<dbReference type="AlphaFoldDB" id="A0A3G5FKQ8"/>
<evidence type="ECO:0000259" key="5">
    <source>
        <dbReference type="PROSITE" id="PS51898"/>
    </source>
</evidence>
<evidence type="ECO:0000313" key="8">
    <source>
        <dbReference type="Proteomes" id="UP000280475"/>
    </source>
</evidence>
<feature type="domain" description="Core-binding (CB)" evidence="6">
    <location>
        <begin position="58"/>
        <end position="150"/>
    </location>
</feature>
<dbReference type="Gene3D" id="1.10.150.130">
    <property type="match status" value="1"/>
</dbReference>
<dbReference type="PANTHER" id="PTHR30349:SF64">
    <property type="entry name" value="PROPHAGE INTEGRASE INTD-RELATED"/>
    <property type="match status" value="1"/>
</dbReference>
<dbReference type="PROSITE" id="PS51898">
    <property type="entry name" value="TYR_RECOMBINASE"/>
    <property type="match status" value="1"/>
</dbReference>
<proteinExistence type="inferred from homology"/>
<dbReference type="EMBL" id="CP027768">
    <property type="protein sequence ID" value="AYW50835.1"/>
    <property type="molecule type" value="Genomic_DNA"/>
</dbReference>
<dbReference type="PANTHER" id="PTHR30349">
    <property type="entry name" value="PHAGE INTEGRASE-RELATED"/>
    <property type="match status" value="1"/>
</dbReference>
<dbReference type="Proteomes" id="UP000280475">
    <property type="component" value="Chromosome"/>
</dbReference>
<organism evidence="7 8">
    <name type="scientific">Tetragenococcus halophilus</name>
    <name type="common">Pediococcus halophilus</name>
    <dbReference type="NCBI Taxonomy" id="51669"/>
    <lineage>
        <taxon>Bacteria</taxon>
        <taxon>Bacillati</taxon>
        <taxon>Bacillota</taxon>
        <taxon>Bacilli</taxon>
        <taxon>Lactobacillales</taxon>
        <taxon>Enterococcaceae</taxon>
        <taxon>Tetragenococcus</taxon>
    </lineage>
</organism>
<dbReference type="InterPro" id="IPR013762">
    <property type="entry name" value="Integrase-like_cat_sf"/>
</dbReference>
<evidence type="ECO:0000256" key="4">
    <source>
        <dbReference type="PROSITE-ProRule" id="PRU01248"/>
    </source>
</evidence>
<comment type="similarity">
    <text evidence="1">Belongs to the 'phage' integrase family.</text>
</comment>
<dbReference type="InterPro" id="IPR011010">
    <property type="entry name" value="DNA_brk_join_enz"/>
</dbReference>
<name>A0A3G5FKQ8_TETHA</name>
<dbReference type="InterPro" id="IPR010998">
    <property type="entry name" value="Integrase_recombinase_N"/>
</dbReference>
<dbReference type="GO" id="GO:0006310">
    <property type="term" value="P:DNA recombination"/>
    <property type="evidence" value="ECO:0007669"/>
    <property type="project" value="UniProtKB-KW"/>
</dbReference>
<evidence type="ECO:0000313" key="7">
    <source>
        <dbReference type="EMBL" id="AYW50835.1"/>
    </source>
</evidence>
<reference evidence="7 8" key="1">
    <citation type="journal article" date="2012" name="Int. J. Syst. Evol. Microbiol.">
        <title>Characterization of Tetragenococcus strains from sugar thick juice reveals a novel species, Tetragenococcus osmophilus sp. nov., and divides Tetragenococcus halophilus into two subspecies, T. halophilus subsp. halophilus subsp. nov. and T. halophilus subsp. flandriensis subsp. nov.</title>
        <authorList>
            <person name="Juste A."/>
            <person name="Van Trappen S."/>
            <person name="Verreth C."/>
            <person name="Cleenwerck I."/>
            <person name="De Vos P."/>
            <person name="Lievens B."/>
            <person name="Willems K.A."/>
        </authorList>
    </citation>
    <scope>NUCLEOTIDE SEQUENCE [LARGE SCALE GENOMIC DNA]</scope>
    <source>
        <strain evidence="7 8">LMG 26042</strain>
    </source>
</reference>
<gene>
    <name evidence="7" type="ORF">C7H83_10315</name>
</gene>